<dbReference type="AlphaFoldDB" id="V6M643"/>
<dbReference type="GO" id="GO:0008270">
    <property type="term" value="F:zinc ion binding"/>
    <property type="evidence" value="ECO:0007669"/>
    <property type="project" value="UniProtKB-KW"/>
</dbReference>
<dbReference type="InterPro" id="IPR000571">
    <property type="entry name" value="Znf_CCCH"/>
</dbReference>
<dbReference type="Proteomes" id="UP000018208">
    <property type="component" value="Unassembled WGS sequence"/>
</dbReference>
<dbReference type="EMBL" id="AUWU02000008">
    <property type="protein sequence ID" value="KAH0569862.1"/>
    <property type="molecule type" value="Genomic_DNA"/>
</dbReference>
<dbReference type="GO" id="GO:0003729">
    <property type="term" value="F:mRNA binding"/>
    <property type="evidence" value="ECO:0007669"/>
    <property type="project" value="TreeGrafter"/>
</dbReference>
<evidence type="ECO:0000256" key="2">
    <source>
        <dbReference type="ARBA" id="ARBA00022771"/>
    </source>
</evidence>
<reference evidence="7" key="2">
    <citation type="submission" date="2020-12" db="EMBL/GenBank/DDBJ databases">
        <title>New Spironucleus salmonicida genome in near-complete chromosomes.</title>
        <authorList>
            <person name="Xu F."/>
            <person name="Kurt Z."/>
            <person name="Jimenez-Gonzalez A."/>
            <person name="Astvaldsson A."/>
            <person name="Andersson J.O."/>
            <person name="Svard S.G."/>
        </authorList>
    </citation>
    <scope>NUCLEOTIDE SEQUENCE</scope>
    <source>
        <strain evidence="7">ATCC 50377</strain>
    </source>
</reference>
<keyword evidence="1 4" id="KW-0479">Metal-binding</keyword>
<dbReference type="EMBL" id="KI545975">
    <property type="protein sequence ID" value="EST48849.1"/>
    <property type="molecule type" value="Genomic_DNA"/>
</dbReference>
<dbReference type="Gene3D" id="6.20.400.10">
    <property type="match status" value="1"/>
</dbReference>
<dbReference type="GO" id="GO:0002181">
    <property type="term" value="P:cytoplasmic translation"/>
    <property type="evidence" value="ECO:0007669"/>
    <property type="project" value="TreeGrafter"/>
</dbReference>
<protein>
    <submittedName>
        <fullName evidence="6">Zinc finger domain-containing protein</fullName>
    </submittedName>
</protein>
<dbReference type="PANTHER" id="PTHR12681:SF0">
    <property type="entry name" value="ZINC FINGER CCCH DOMAIN-CONTAINING PROTEIN 15"/>
    <property type="match status" value="1"/>
</dbReference>
<evidence type="ECO:0000313" key="7">
    <source>
        <dbReference type="EMBL" id="KAH0569862.1"/>
    </source>
</evidence>
<reference evidence="6 7" key="1">
    <citation type="journal article" date="2014" name="PLoS Genet.">
        <title>The Genome of Spironucleus salmonicida Highlights a Fish Pathogen Adapted to Fluctuating Environments.</title>
        <authorList>
            <person name="Xu F."/>
            <person name="Jerlstrom-Hultqvist J."/>
            <person name="Einarsson E."/>
            <person name="Astvaldsson A."/>
            <person name="Svard S.G."/>
            <person name="Andersson J.O."/>
        </authorList>
    </citation>
    <scope>NUCLEOTIDE SEQUENCE</scope>
    <source>
        <strain evidence="7">ATCC 50377</strain>
    </source>
</reference>
<accession>V6M643</accession>
<evidence type="ECO:0000256" key="1">
    <source>
        <dbReference type="ARBA" id="ARBA00022723"/>
    </source>
</evidence>
<proteinExistence type="predicted"/>
<feature type="domain" description="C3H1-type" evidence="5">
    <location>
        <begin position="103"/>
        <end position="130"/>
    </location>
</feature>
<dbReference type="InterPro" id="IPR032378">
    <property type="entry name" value="ZC3H15/TMA46_C"/>
</dbReference>
<name>V6M643_9EUKA</name>
<feature type="zinc finger region" description="C3H1-type" evidence="4">
    <location>
        <begin position="103"/>
        <end position="130"/>
    </location>
</feature>
<dbReference type="PROSITE" id="PS50103">
    <property type="entry name" value="ZF_C3H1"/>
    <property type="match status" value="1"/>
</dbReference>
<sequence>MPPKKQLDVSKKALQKEAKQTIEDATFGLKNKNKSKKVQQQIQAVQKQVQNKVDTVIKNALPSKLQQSQADILKKQKEDEKRLQQLQMLRSTLKQPPVPEGENPKNYPCILHQYGCCDKAEKCKYSHGEKVEIMTPQQILEEKMRKEQEKLDKAKDYVSEDMGKLDIYREMRDQIIEYRAKQKSFKNGKDYDEVLSEMLADFQDRTRTHNYSDLICKNFIQACRENVIGFGWNCAHEKQQGYCQYRHCIPIDFVLFEKPEDFDEDLDNEQFEEEIERKRNAITQGTPVNEETFAVWKQKRVQQQLEEAEKAEAEKELKIGFTGKIIFAKGMFRAGAEGDGEEQGGEIEGGEMDQFFSGYKKKIAEGGEVEAEAEGE</sequence>
<organism evidence="6">
    <name type="scientific">Spironucleus salmonicida</name>
    <dbReference type="NCBI Taxonomy" id="348837"/>
    <lineage>
        <taxon>Eukaryota</taxon>
        <taxon>Metamonada</taxon>
        <taxon>Diplomonadida</taxon>
        <taxon>Hexamitidae</taxon>
        <taxon>Hexamitinae</taxon>
        <taxon>Spironucleus</taxon>
    </lineage>
</organism>
<evidence type="ECO:0000313" key="8">
    <source>
        <dbReference type="Proteomes" id="UP000018208"/>
    </source>
</evidence>
<dbReference type="VEuPathDB" id="GiardiaDB:SS50377_27834"/>
<keyword evidence="3 4" id="KW-0862">Zinc</keyword>
<evidence type="ECO:0000313" key="6">
    <source>
        <dbReference type="EMBL" id="EST48849.1"/>
    </source>
</evidence>
<keyword evidence="8" id="KW-1185">Reference proteome</keyword>
<keyword evidence="2 4" id="KW-0863">Zinc-finger</keyword>
<evidence type="ECO:0000259" key="5">
    <source>
        <dbReference type="PROSITE" id="PS50103"/>
    </source>
</evidence>
<dbReference type="PANTHER" id="PTHR12681">
    <property type="entry name" value="ZINC FINGER-CONTAINING PROTEIN P48ZNF"/>
    <property type="match status" value="1"/>
</dbReference>
<dbReference type="Pfam" id="PF16543">
    <property type="entry name" value="DFRP_C"/>
    <property type="match status" value="1"/>
</dbReference>
<evidence type="ECO:0000256" key="4">
    <source>
        <dbReference type="PROSITE-ProRule" id="PRU00723"/>
    </source>
</evidence>
<dbReference type="GO" id="GO:0005829">
    <property type="term" value="C:cytosol"/>
    <property type="evidence" value="ECO:0007669"/>
    <property type="project" value="TreeGrafter"/>
</dbReference>
<gene>
    <name evidence="6" type="ORF">SS50377_10947</name>
    <name evidence="7" type="ORF">SS50377_27834</name>
</gene>
<evidence type="ECO:0000256" key="3">
    <source>
        <dbReference type="ARBA" id="ARBA00022833"/>
    </source>
</evidence>
<dbReference type="OrthoDB" id="278280at2759"/>